<evidence type="ECO:0000313" key="3">
    <source>
        <dbReference type="EMBL" id="MQY31854.1"/>
    </source>
</evidence>
<name>A0A7K0E3X0_9NOCA</name>
<dbReference type="AlphaFoldDB" id="A0A7K0E3X0"/>
<evidence type="ECO:0008006" key="5">
    <source>
        <dbReference type="Google" id="ProtNLM"/>
    </source>
</evidence>
<evidence type="ECO:0000259" key="1">
    <source>
        <dbReference type="Pfam" id="PF01636"/>
    </source>
</evidence>
<dbReference type="InterPro" id="IPR046252">
    <property type="entry name" value="DUF6285"/>
</dbReference>
<dbReference type="SUPFAM" id="SSF56112">
    <property type="entry name" value="Protein kinase-like (PK-like)"/>
    <property type="match status" value="1"/>
</dbReference>
<dbReference type="Gene3D" id="3.30.200.20">
    <property type="entry name" value="Phosphorylase Kinase, domain 1"/>
    <property type="match status" value="1"/>
</dbReference>
<proteinExistence type="predicted"/>
<dbReference type="PANTHER" id="PTHR21310">
    <property type="entry name" value="AMINOGLYCOSIDE PHOSPHOTRANSFERASE-RELATED-RELATED"/>
    <property type="match status" value="1"/>
</dbReference>
<dbReference type="InterPro" id="IPR051678">
    <property type="entry name" value="AGP_Transferase"/>
</dbReference>
<dbReference type="Proteomes" id="UP000431401">
    <property type="component" value="Unassembled WGS sequence"/>
</dbReference>
<dbReference type="EMBL" id="WEGI01000024">
    <property type="protein sequence ID" value="MQY31854.1"/>
    <property type="molecule type" value="Genomic_DNA"/>
</dbReference>
<feature type="domain" description="Aminoglycoside phosphotransferase" evidence="1">
    <location>
        <begin position="41"/>
        <end position="274"/>
    </location>
</feature>
<organism evidence="3 4">
    <name type="scientific">Nocardia aurantia</name>
    <dbReference type="NCBI Taxonomy" id="2585199"/>
    <lineage>
        <taxon>Bacteria</taxon>
        <taxon>Bacillati</taxon>
        <taxon>Actinomycetota</taxon>
        <taxon>Actinomycetes</taxon>
        <taxon>Mycobacteriales</taxon>
        <taxon>Nocardiaceae</taxon>
        <taxon>Nocardia</taxon>
    </lineage>
</organism>
<dbReference type="Gene3D" id="3.90.1200.10">
    <property type="match status" value="1"/>
</dbReference>
<feature type="domain" description="DUF6285" evidence="2">
    <location>
        <begin position="377"/>
        <end position="459"/>
    </location>
</feature>
<sequence>MTITDETRRPTGDPADRAVLAERLARRLTGLFGERVEVVELHRLTGGASRETWSFTARTGSAAHRLVLRRDPPGTDRADGMAMEARSIAAAERNGVPVPPLVDYSTDAAAVGAPYLLTRHVDGETLARRLLRDPEYAQARRKLAAELGRAAARVHAIPVTDVPGLERRDPLEHLRQLYDELGEPLPSIEIALHWLTKHRPADVPDTVVHGDFRNGNMIVAADGLKAVLDWEEVHLGDPREDLGWLCVKSWRFGTAPAAGGFGSLDQLLDGYAEVAGHRPDPGAVRWWQVYGTARWAVGCRQMAERHLSGAVPSVELAAIGRRVCEQEHDLFLALGHPVGELPDLVQAPPSDLHGRPTSRELLDAVSLYLRADVMSGTTGRLSFNARVAANVIDTVARELELEPEQERRHHERLARYGRADQAGLALAIRAGVIDPEDPALLAAVRAEITDRVLVANPNYLSHPGE</sequence>
<comment type="caution">
    <text evidence="3">The sequence shown here is derived from an EMBL/GenBank/DDBJ whole genome shotgun (WGS) entry which is preliminary data.</text>
</comment>
<keyword evidence="4" id="KW-1185">Reference proteome</keyword>
<dbReference type="InterPro" id="IPR041726">
    <property type="entry name" value="ACAD10_11_N"/>
</dbReference>
<protein>
    <recommendedName>
        <fullName evidence="5">Aminoglycoside phosphotransferase</fullName>
    </recommendedName>
</protein>
<reference evidence="3 4" key="1">
    <citation type="submission" date="2019-10" db="EMBL/GenBank/DDBJ databases">
        <title>Nocardia macrotermitis sp. nov. and Nocardia aurantia sp. nov., isolated from the gut of fungus growing-termite Macrotermes natalensis.</title>
        <authorList>
            <person name="Benndorf R."/>
            <person name="Schwitalla J."/>
            <person name="Martin K."/>
            <person name="De Beer W."/>
            <person name="Kaster A.-K."/>
            <person name="Vollmers J."/>
            <person name="Poulsen M."/>
            <person name="Beemelmanns C."/>
        </authorList>
    </citation>
    <scope>NUCLEOTIDE SEQUENCE [LARGE SCALE GENOMIC DNA]</scope>
    <source>
        <strain evidence="3 4">RB56</strain>
    </source>
</reference>
<evidence type="ECO:0000313" key="4">
    <source>
        <dbReference type="Proteomes" id="UP000431401"/>
    </source>
</evidence>
<dbReference type="InterPro" id="IPR002575">
    <property type="entry name" value="Aminoglycoside_PTrfase"/>
</dbReference>
<dbReference type="CDD" id="cd05154">
    <property type="entry name" value="ACAD10_11_N-like"/>
    <property type="match status" value="1"/>
</dbReference>
<dbReference type="RefSeq" id="WP_153349064.1">
    <property type="nucleotide sequence ID" value="NZ_WEGI01000024.1"/>
</dbReference>
<dbReference type="InterPro" id="IPR011009">
    <property type="entry name" value="Kinase-like_dom_sf"/>
</dbReference>
<dbReference type="Pfam" id="PF19802">
    <property type="entry name" value="DUF6285"/>
    <property type="match status" value="1"/>
</dbReference>
<dbReference type="PANTHER" id="PTHR21310:SF57">
    <property type="entry name" value="BLR2944 PROTEIN"/>
    <property type="match status" value="1"/>
</dbReference>
<dbReference type="OrthoDB" id="3806873at2"/>
<evidence type="ECO:0000259" key="2">
    <source>
        <dbReference type="Pfam" id="PF19802"/>
    </source>
</evidence>
<gene>
    <name evidence="3" type="ORF">NRB56_74650</name>
</gene>
<dbReference type="Pfam" id="PF01636">
    <property type="entry name" value="APH"/>
    <property type="match status" value="1"/>
</dbReference>
<accession>A0A7K0E3X0</accession>